<dbReference type="OrthoDB" id="9807934at2"/>
<dbReference type="KEGG" id="salq:SYNTR_0249"/>
<dbReference type="EMBL" id="CP046457">
    <property type="protein sequence ID" value="QGT98842.1"/>
    <property type="molecule type" value="Genomic_DNA"/>
</dbReference>
<keyword evidence="5" id="KW-1185">Reference proteome</keyword>
<evidence type="ECO:0000256" key="2">
    <source>
        <dbReference type="ARBA" id="ARBA00022840"/>
    </source>
</evidence>
<dbReference type="GO" id="GO:0140662">
    <property type="term" value="F:ATP-dependent protein folding chaperone"/>
    <property type="evidence" value="ECO:0007669"/>
    <property type="project" value="InterPro"/>
</dbReference>
<protein>
    <submittedName>
        <fullName evidence="4">DnaK-like protein</fullName>
    </submittedName>
</protein>
<evidence type="ECO:0000313" key="4">
    <source>
        <dbReference type="EMBL" id="QGT98842.1"/>
    </source>
</evidence>
<dbReference type="InterPro" id="IPR043129">
    <property type="entry name" value="ATPase_NBD"/>
</dbReference>
<dbReference type="GO" id="GO:0005524">
    <property type="term" value="F:ATP binding"/>
    <property type="evidence" value="ECO:0007669"/>
    <property type="project" value="UniProtKB-KW"/>
</dbReference>
<sequence length="570" mass="66025">MHLGIDFGTSYTKLGYFEEGKIVNILGEGNSIPSVVSYIPIQDKLYFGDVALRLNEPNAITAQYFKLELKRNLNFRLGNYNLKSIIYKFFVYLNNTYIHPLGATIQSISISIPNYFGLNARHILLHSIRKAFNINDVYLIPEPIAALIGYNHSTNLPLSGDILSIDIGGGTSDFSFLTVAADNNQVVLETQFQAGHDAFSGSEIDRGILRNILFPAYTIQTGKVIPEEIVTEKIKNPKQSYILNRMLRTAEKLKIDFTANEEFYLNEADFYDHNSLVMFVDKNQYLNSLEKIYNRLENYLNNRVLHKARHLGLVDDNKFDFDYVLLVGGGSLASGVKELIQDTFQDVFIVIPEEPEFNVLKGLCAYKNKDYDFSNIKSIYPFNFYIESYDLENENSSLEKIPFDTKNIELDFNQSYKIISLDKTSSYNLSPYSDEVKFRIYEVEEEDESYFSQQRFSGQDIVLDFIHSKNELPDTVHIYLNFIESKLQVSHEIKLVHEDFNYFPNLIKKQKDIYKLLSEYKYTDQNLLEDFKKHIDKLEHYSEKPYSNHSTTTLFKLYAMLQLLKNNISN</sequence>
<dbReference type="Gene3D" id="3.30.420.40">
    <property type="match status" value="2"/>
</dbReference>
<keyword evidence="3" id="KW-0143">Chaperone</keyword>
<dbReference type="Pfam" id="PF00012">
    <property type="entry name" value="HSP70"/>
    <property type="match status" value="1"/>
</dbReference>
<dbReference type="InterPro" id="IPR013126">
    <property type="entry name" value="Hsp_70_fam"/>
</dbReference>
<dbReference type="PANTHER" id="PTHR42749:SF1">
    <property type="entry name" value="CELL SHAPE-DETERMINING PROTEIN MREB"/>
    <property type="match status" value="1"/>
</dbReference>
<organism evidence="4 5">
    <name type="scientific">Candidatus Syntrophocurvum alkaliphilum</name>
    <dbReference type="NCBI Taxonomy" id="2293317"/>
    <lineage>
        <taxon>Bacteria</taxon>
        <taxon>Bacillati</taxon>
        <taxon>Bacillota</taxon>
        <taxon>Clostridia</taxon>
        <taxon>Eubacteriales</taxon>
        <taxon>Syntrophomonadaceae</taxon>
        <taxon>Candidatus Syntrophocurvum</taxon>
    </lineage>
</organism>
<dbReference type="Gene3D" id="3.90.640.10">
    <property type="entry name" value="Actin, Chain A, domain 4"/>
    <property type="match status" value="1"/>
</dbReference>
<dbReference type="RefSeq" id="WP_156202796.1">
    <property type="nucleotide sequence ID" value="NZ_CP046457.1"/>
</dbReference>
<gene>
    <name evidence="4" type="ORF">SYNTR_0249</name>
</gene>
<dbReference type="SUPFAM" id="SSF53067">
    <property type="entry name" value="Actin-like ATPase domain"/>
    <property type="match status" value="2"/>
</dbReference>
<keyword evidence="2" id="KW-0067">ATP-binding</keyword>
<accession>A0A6I6DDF3</accession>
<evidence type="ECO:0000313" key="5">
    <source>
        <dbReference type="Proteomes" id="UP000426444"/>
    </source>
</evidence>
<evidence type="ECO:0000256" key="3">
    <source>
        <dbReference type="ARBA" id="ARBA00023186"/>
    </source>
</evidence>
<name>A0A6I6DDF3_9FIRM</name>
<keyword evidence="1" id="KW-0547">Nucleotide-binding</keyword>
<evidence type="ECO:0000256" key="1">
    <source>
        <dbReference type="ARBA" id="ARBA00022741"/>
    </source>
</evidence>
<proteinExistence type="predicted"/>
<reference evidence="5" key="1">
    <citation type="journal article" date="2019" name="Microbiology">
        <title>Complete Genome Sequence of an Uncultured Bacterium of the Candidate Phylum Bipolaricaulota.</title>
        <authorList>
            <person name="Kadnikov V.V."/>
            <person name="Mardanov A.V."/>
            <person name="Beletsky A.V."/>
            <person name="Frank Y.A."/>
            <person name="Karnachuk O.V."/>
            <person name="Ravin N.V."/>
        </authorList>
    </citation>
    <scope>NUCLEOTIDE SEQUENCE [LARGE SCALE GENOMIC DNA]</scope>
</reference>
<dbReference type="AlphaFoldDB" id="A0A6I6DDF3"/>
<dbReference type="Proteomes" id="UP000426444">
    <property type="component" value="Chromosome"/>
</dbReference>
<dbReference type="PANTHER" id="PTHR42749">
    <property type="entry name" value="CELL SHAPE-DETERMINING PROTEIN MREB"/>
    <property type="match status" value="1"/>
</dbReference>